<keyword evidence="1" id="KW-0472">Membrane</keyword>
<feature type="transmembrane region" description="Helical" evidence="1">
    <location>
        <begin position="91"/>
        <end position="109"/>
    </location>
</feature>
<feature type="transmembrane region" description="Helical" evidence="1">
    <location>
        <begin position="115"/>
        <end position="137"/>
    </location>
</feature>
<comment type="caution">
    <text evidence="2">The sequence shown here is derived from an EMBL/GenBank/DDBJ whole genome shotgun (WGS) entry which is preliminary data.</text>
</comment>
<proteinExistence type="predicted"/>
<evidence type="ECO:0000313" key="3">
    <source>
        <dbReference type="Proteomes" id="UP001320899"/>
    </source>
</evidence>
<dbReference type="Pfam" id="PF10067">
    <property type="entry name" value="DUF2306"/>
    <property type="match status" value="1"/>
</dbReference>
<accession>A0ABT3AJT4</accession>
<gene>
    <name evidence="2" type="ORF">OE747_10840</name>
</gene>
<dbReference type="InterPro" id="IPR018750">
    <property type="entry name" value="DUF2306_membrane"/>
</dbReference>
<feature type="transmembrane region" description="Helical" evidence="1">
    <location>
        <begin position="149"/>
        <end position="167"/>
    </location>
</feature>
<feature type="transmembrane region" description="Helical" evidence="1">
    <location>
        <begin position="12"/>
        <end position="33"/>
    </location>
</feature>
<evidence type="ECO:0000313" key="2">
    <source>
        <dbReference type="EMBL" id="MCV2888842.1"/>
    </source>
</evidence>
<reference evidence="2 3" key="1">
    <citation type="submission" date="2022-10" db="EMBL/GenBank/DDBJ databases">
        <title>Ruegeria sp. nov., isolated from ocean surface sediments.</title>
        <authorList>
            <person name="He W."/>
            <person name="Xue H.-P."/>
            <person name="Zhang D.-F."/>
        </authorList>
    </citation>
    <scope>NUCLEOTIDE SEQUENCE [LARGE SCALE GENOMIC DNA]</scope>
    <source>
        <strain evidence="2 3">XHP0148</strain>
    </source>
</reference>
<evidence type="ECO:0000256" key="1">
    <source>
        <dbReference type="SAM" id="Phobius"/>
    </source>
</evidence>
<feature type="transmembrane region" description="Helical" evidence="1">
    <location>
        <begin position="179"/>
        <end position="199"/>
    </location>
</feature>
<dbReference type="EMBL" id="JAOWLB010000006">
    <property type="protein sequence ID" value="MCV2888842.1"/>
    <property type="molecule type" value="Genomic_DNA"/>
</dbReference>
<sequence length="211" mass="23444">MAGNAQGRTGQRGGIAVLWVLSVLIALGSYRFLVADLALVMEPMLHHLQDRPLALYLHIGVAPIALLLLPLQFSKHLRQARPGLHRWLGRLYGLVILVSGLAGFVLALTTEEGRFAAVGLALLSLAWLFTTARAILFALNRDFARHRAWMFRSAALTLAGVTLRLYLPVGLFTVGFEASYPLICWLCWVPNLLFAEWLLRRRPAGRWAQPA</sequence>
<name>A0ABT3AJT4_9RHOB</name>
<keyword evidence="1" id="KW-1133">Transmembrane helix</keyword>
<protein>
    <submittedName>
        <fullName evidence="2">DUF2306 domain-containing protein</fullName>
    </submittedName>
</protein>
<keyword evidence="1" id="KW-0812">Transmembrane</keyword>
<dbReference type="Proteomes" id="UP001320899">
    <property type="component" value="Unassembled WGS sequence"/>
</dbReference>
<dbReference type="RefSeq" id="WP_263828622.1">
    <property type="nucleotide sequence ID" value="NZ_JAOWLB010000006.1"/>
</dbReference>
<keyword evidence="3" id="KW-1185">Reference proteome</keyword>
<organism evidence="2 3">
    <name type="scientific">Ruegeria aquimaris</name>
    <dbReference type="NCBI Taxonomy" id="2984333"/>
    <lineage>
        <taxon>Bacteria</taxon>
        <taxon>Pseudomonadati</taxon>
        <taxon>Pseudomonadota</taxon>
        <taxon>Alphaproteobacteria</taxon>
        <taxon>Rhodobacterales</taxon>
        <taxon>Roseobacteraceae</taxon>
        <taxon>Ruegeria</taxon>
    </lineage>
</organism>
<feature type="transmembrane region" description="Helical" evidence="1">
    <location>
        <begin position="53"/>
        <end position="71"/>
    </location>
</feature>